<dbReference type="InterPro" id="IPR030417">
    <property type="entry name" value="MS4A"/>
</dbReference>
<reference evidence="7" key="1">
    <citation type="submission" date="2025-08" db="UniProtKB">
        <authorList>
            <consortium name="Ensembl"/>
        </authorList>
    </citation>
    <scope>IDENTIFICATION</scope>
</reference>
<evidence type="ECO:0000256" key="3">
    <source>
        <dbReference type="ARBA" id="ARBA00022692"/>
    </source>
</evidence>
<sequence length="229" mass="25053">MASTTTACSDGTVTIVNRIVTQAHTASVPATPLSWEKFYKGEPLALGITQILVGVVHFAVGMVIDMSHPFWSIVLKVYVPIWSGMLYIISGSLSVAAAKYPKIPLVKGSLGMNIISSVVAGSALVIYLVSLMENKYQRLWIWHPEEYNVTWLILAFIVVLFLFTFLEFCVSISTAAFGCKTICRDSYNEVSVVIYQNLQMPPDDPTAATSSHTDAVAYTSAPHKDLITP</sequence>
<evidence type="ECO:0000313" key="7">
    <source>
        <dbReference type="Ensembl" id="ENSPCEP00000014944.1"/>
    </source>
</evidence>
<comment type="similarity">
    <text evidence="2">Belongs to the MS4A family.</text>
</comment>
<feature type="transmembrane region" description="Helical" evidence="6">
    <location>
        <begin position="44"/>
        <end position="64"/>
    </location>
</feature>
<reference evidence="7" key="2">
    <citation type="submission" date="2025-09" db="UniProtKB">
        <authorList>
            <consortium name="Ensembl"/>
        </authorList>
    </citation>
    <scope>IDENTIFICATION</scope>
</reference>
<feature type="transmembrane region" description="Helical" evidence="6">
    <location>
        <begin position="70"/>
        <end position="89"/>
    </location>
</feature>
<dbReference type="Proteomes" id="UP000694393">
    <property type="component" value="Unplaced"/>
</dbReference>
<evidence type="ECO:0000256" key="4">
    <source>
        <dbReference type="ARBA" id="ARBA00022989"/>
    </source>
</evidence>
<accession>A0A8C8S427</accession>
<proteinExistence type="inferred from homology"/>
<dbReference type="InterPro" id="IPR007237">
    <property type="entry name" value="CD20-like"/>
</dbReference>
<organism evidence="7 8">
    <name type="scientific">Pelusios castaneus</name>
    <name type="common">West African mud turtle</name>
    <dbReference type="NCBI Taxonomy" id="367368"/>
    <lineage>
        <taxon>Eukaryota</taxon>
        <taxon>Metazoa</taxon>
        <taxon>Chordata</taxon>
        <taxon>Craniata</taxon>
        <taxon>Vertebrata</taxon>
        <taxon>Euteleostomi</taxon>
        <taxon>Archelosauria</taxon>
        <taxon>Testudinata</taxon>
        <taxon>Testudines</taxon>
        <taxon>Pleurodira</taxon>
        <taxon>Pelomedusidae</taxon>
        <taxon>Pelusios</taxon>
    </lineage>
</organism>
<feature type="transmembrane region" description="Helical" evidence="6">
    <location>
        <begin position="110"/>
        <end position="129"/>
    </location>
</feature>
<dbReference type="PANTHER" id="PTHR23320:SF128">
    <property type="entry name" value="MEMBRANE-SPANNING 4-DOMAINS SUBFAMILY A MEMBER 4A"/>
    <property type="match status" value="1"/>
</dbReference>
<dbReference type="GO" id="GO:0016020">
    <property type="term" value="C:membrane"/>
    <property type="evidence" value="ECO:0007669"/>
    <property type="project" value="UniProtKB-SubCell"/>
</dbReference>
<keyword evidence="5 6" id="KW-0472">Membrane</keyword>
<evidence type="ECO:0000256" key="5">
    <source>
        <dbReference type="ARBA" id="ARBA00023136"/>
    </source>
</evidence>
<dbReference type="PANTHER" id="PTHR23320">
    <property type="entry name" value="MEMBRANE-SPANNING 4-DOMAINS SUBFAMILY A MS4A -RELATED"/>
    <property type="match status" value="1"/>
</dbReference>
<dbReference type="AlphaFoldDB" id="A0A8C8S427"/>
<keyword evidence="8" id="KW-1185">Reference proteome</keyword>
<keyword evidence="3 6" id="KW-0812">Transmembrane</keyword>
<evidence type="ECO:0000313" key="8">
    <source>
        <dbReference type="Proteomes" id="UP000694393"/>
    </source>
</evidence>
<dbReference type="Pfam" id="PF04103">
    <property type="entry name" value="CD20"/>
    <property type="match status" value="1"/>
</dbReference>
<feature type="transmembrane region" description="Helical" evidence="6">
    <location>
        <begin position="149"/>
        <end position="170"/>
    </location>
</feature>
<dbReference type="Ensembl" id="ENSPCET00000015477.1">
    <property type="protein sequence ID" value="ENSPCEP00000014944.1"/>
    <property type="gene ID" value="ENSPCEG00000011830.1"/>
</dbReference>
<evidence type="ECO:0000256" key="2">
    <source>
        <dbReference type="ARBA" id="ARBA00009565"/>
    </source>
</evidence>
<protein>
    <submittedName>
        <fullName evidence="7">Uncharacterized protein</fullName>
    </submittedName>
</protein>
<keyword evidence="4 6" id="KW-1133">Transmembrane helix</keyword>
<evidence type="ECO:0000256" key="1">
    <source>
        <dbReference type="ARBA" id="ARBA00004141"/>
    </source>
</evidence>
<name>A0A8C8S427_9SAUR</name>
<evidence type="ECO:0000256" key="6">
    <source>
        <dbReference type="SAM" id="Phobius"/>
    </source>
</evidence>
<comment type="subcellular location">
    <subcellularLocation>
        <location evidence="1">Membrane</location>
        <topology evidence="1">Multi-pass membrane protein</topology>
    </subcellularLocation>
</comment>